<evidence type="ECO:0000256" key="1">
    <source>
        <dbReference type="ARBA" id="ARBA00022729"/>
    </source>
</evidence>
<reference evidence="3" key="1">
    <citation type="journal article" date="2019" name="PLoS Negl. Trop. Dis.">
        <title>Revisiting the worldwide diversity of Leptospira species in the environment.</title>
        <authorList>
            <person name="Vincent A.T."/>
            <person name="Schiettekatte O."/>
            <person name="Bourhy P."/>
            <person name="Veyrier F.J."/>
            <person name="Picardeau M."/>
        </authorList>
    </citation>
    <scope>NUCLEOTIDE SEQUENCE [LARGE SCALE GENOMIC DNA]</scope>
    <source>
        <strain evidence="3">201702451</strain>
    </source>
</reference>
<comment type="caution">
    <text evidence="3">The sequence shown here is derived from an EMBL/GenBank/DDBJ whole genome shotgun (WGS) entry which is preliminary data.</text>
</comment>
<dbReference type="Pfam" id="PF13205">
    <property type="entry name" value="Big_5"/>
    <property type="match status" value="1"/>
</dbReference>
<dbReference type="AlphaFoldDB" id="A0A4Z1A7X0"/>
<evidence type="ECO:0000313" key="4">
    <source>
        <dbReference type="Proteomes" id="UP000297567"/>
    </source>
</evidence>
<feature type="domain" description="SbsA Ig-like" evidence="2">
    <location>
        <begin position="38"/>
        <end position="133"/>
    </location>
</feature>
<gene>
    <name evidence="3" type="ORF">EHQ62_07550</name>
</gene>
<organism evidence="3 4">
    <name type="scientific">Leptospira jelokensis</name>
    <dbReference type="NCBI Taxonomy" id="2484931"/>
    <lineage>
        <taxon>Bacteria</taxon>
        <taxon>Pseudomonadati</taxon>
        <taxon>Spirochaetota</taxon>
        <taxon>Spirochaetia</taxon>
        <taxon>Leptospirales</taxon>
        <taxon>Leptospiraceae</taxon>
        <taxon>Leptospira</taxon>
    </lineage>
</organism>
<dbReference type="EMBL" id="RQGH01000014">
    <property type="protein sequence ID" value="TGL69841.1"/>
    <property type="molecule type" value="Genomic_DNA"/>
</dbReference>
<dbReference type="Proteomes" id="UP000297567">
    <property type="component" value="Unassembled WGS sequence"/>
</dbReference>
<evidence type="ECO:0000259" key="2">
    <source>
        <dbReference type="Pfam" id="PF13205"/>
    </source>
</evidence>
<dbReference type="RefSeq" id="WP_135641583.1">
    <property type="nucleotide sequence ID" value="NZ_RQGH01000014.1"/>
</dbReference>
<dbReference type="InterPro" id="IPR032812">
    <property type="entry name" value="SbsA_Ig"/>
</dbReference>
<proteinExistence type="predicted"/>
<protein>
    <submittedName>
        <fullName evidence="3">Ig-like protein</fullName>
    </submittedName>
</protein>
<sequence length="453" mass="50167">MKNVNRNIFWIPICFLFQQSCDSKFGSSKEWLSILATDDAPKVVSFSPASSSQNVPSQTEISIVWNQPMEIQSCVSAFSLDPPIKGNFETTEFSLTFKPNQNLVAGGYVIRLTKQCENKKGKDLDRVYSIPFSVVEPEDPKVEAFFVSSGNRDECLSGGIPINRVLGLTESVCNGTPGPPTFQVVFNKPMDKENVAMLLRFEPFLTYRLEWETRESLLIQFDSLLPTSSRFQFILPSGVLALDGKKTSEPIRFDFFVGVGVTDPSVIGFGLESQNCGIGIQELGSASLSRWDANTCFWSSGLPILTPENYHFRGGDDGTGDSGETGACADVNTDNFKIFFNEYMDTTSVISASRLTKISPPSSNIRLSSWVWSHCQSEYPYGCRELTYSFAESEASCNGSLFGNNVTGGDFNLTNSSTSPNFYPFYEFRLDSDAKSSLGKKMQHAFVIQMEAK</sequence>
<evidence type="ECO:0000313" key="3">
    <source>
        <dbReference type="EMBL" id="TGL69841.1"/>
    </source>
</evidence>
<keyword evidence="1" id="KW-0732">Signal</keyword>
<keyword evidence="4" id="KW-1185">Reference proteome</keyword>
<name>A0A4Z1A7X0_9LEPT</name>
<accession>A0A4Z1A7X0</accession>